<keyword evidence="9" id="KW-1185">Reference proteome</keyword>
<dbReference type="InterPro" id="IPR013083">
    <property type="entry name" value="Znf_RING/FYVE/PHD"/>
</dbReference>
<feature type="domain" description="U-box" evidence="7">
    <location>
        <begin position="262"/>
        <end position="336"/>
    </location>
</feature>
<feature type="coiled-coil region" evidence="6">
    <location>
        <begin position="197"/>
        <end position="224"/>
    </location>
</feature>
<evidence type="ECO:0000259" key="7">
    <source>
        <dbReference type="PROSITE" id="PS51698"/>
    </source>
</evidence>
<dbReference type="Proteomes" id="UP000825729">
    <property type="component" value="Unassembled WGS sequence"/>
</dbReference>
<dbReference type="InterPro" id="IPR003613">
    <property type="entry name" value="Ubox_domain"/>
</dbReference>
<reference evidence="8 9" key="1">
    <citation type="submission" date="2021-07" db="EMBL/GenBank/DDBJ databases">
        <title>The Aristolochia fimbriata genome: insights into angiosperm evolution, floral development and chemical biosynthesis.</title>
        <authorList>
            <person name="Jiao Y."/>
        </authorList>
    </citation>
    <scope>NUCLEOTIDE SEQUENCE [LARGE SCALE GENOMIC DNA]</scope>
    <source>
        <strain evidence="8">IBCAS-2021</strain>
        <tissue evidence="8">Leaf</tissue>
    </source>
</reference>
<evidence type="ECO:0000256" key="4">
    <source>
        <dbReference type="ARBA" id="ARBA00012483"/>
    </source>
</evidence>
<name>A0AAV7EVY2_ARIFI</name>
<comment type="pathway">
    <text evidence="2">Protein modification; protein ubiquitination.</text>
</comment>
<dbReference type="Gene3D" id="3.30.40.10">
    <property type="entry name" value="Zinc/RING finger domain, C3HC4 (zinc finger)"/>
    <property type="match status" value="1"/>
</dbReference>
<dbReference type="SUPFAM" id="SSF48371">
    <property type="entry name" value="ARM repeat"/>
    <property type="match status" value="2"/>
</dbReference>
<dbReference type="EC" id="2.3.2.27" evidence="4"/>
<dbReference type="InterPro" id="IPR006911">
    <property type="entry name" value="ARM-rpt_dom"/>
</dbReference>
<dbReference type="CDD" id="cd16664">
    <property type="entry name" value="RING-Ubox_PUB"/>
    <property type="match status" value="1"/>
</dbReference>
<dbReference type="InterPro" id="IPR000225">
    <property type="entry name" value="Armadillo"/>
</dbReference>
<evidence type="ECO:0000256" key="3">
    <source>
        <dbReference type="ARBA" id="ARBA00010553"/>
    </source>
</evidence>
<sequence length="1014" mass="113173">MSSIQEIVVNASLVPVSEIISKMIEEINATITAAKDVLIEQQSFAEVSSYLERLVPVLKELIKRNTDDHESVSKAIDILRREIQDARQLTLECCRRKRVYLLLNCRRIVKKLQDTTREISRALSLIPLASLDLSSSVHNEINKLSDTMLKAEFKAAVMEEEVIEKIESGIKERNADRSYANNLLVLIAKAVGTSAERSVLKKLLNELKSEIEDTRTRKDQAEAIQMDQIIALLGSSDAALSQREREMKYYTKRNSLGHQPLEPLQSFYCPITREVMADPVETSSGQTFERAAIEKWLKDGNTTCPLTKIPLNSDILRPNITLRKSIEEWKDRNTMIRIASMKYKLSSGEEQELLECLDQLQELCEERESHREWVMLENYIENLASFLGRKNPQIRTRVLVILCMLAKDSDDNKEKIARVDGFIDSIVKSLAKGIVEAKLALTLLLELSKHDMIHNCIGQVKGCILLLVNLLSRDDTQAAAEALVLLQNLSFLDENVVHMAKANYFKPLLERLSSGSDNMKKMMAAALAEIELTDIGKSSLVDEGVLGSLLSLISNGDAEVKLSTVKVLHNLSTLHRNGLRMIGEGVVGSLLRLLYFRDASSSPNLRELAAATIMNISMSATTLESGHVFGEVLESEDIMKLLALVNMTEPAVQRSILRTFHSLCKHPSAIEMRTKLRQYSPVPLLVQLIERYDQVDQTIRADALKLFYCLTKDGDGGLLKDHVEVRFLKTLLQIMDVSDDEEERTAAMGIISNIPRDHNQTTRWLLDAGMLQIVVKVLTHAQHNGALKSQLIENAVGALCRFTLSTHPEWQRKAAESGIIPLLVQLLESGSSISKKHAASSLAQFSRNSLSLSRKVEKQRVFLCFSASSEAICPVHKGVCSMEMSFCLVEADAIQPLVRVLRDPDIGACESALVALSTLIEDERLQSGSKLISEANGISAIIRLLSSPSSELQERALTVLERVFRLHEYTLKYGASAHLLLAELTQRGNSSVKPLAAKILQHLKVLPDQSSFFS</sequence>
<evidence type="ECO:0000256" key="6">
    <source>
        <dbReference type="SAM" id="Coils"/>
    </source>
</evidence>
<dbReference type="InterPro" id="IPR036537">
    <property type="entry name" value="Adaptor_Cbl_N_dom_sf"/>
</dbReference>
<comment type="caution">
    <text evidence="8">The sequence shown here is derived from an EMBL/GenBank/DDBJ whole genome shotgun (WGS) entry which is preliminary data.</text>
</comment>
<gene>
    <name evidence="8" type="ORF">H6P81_005548</name>
</gene>
<organism evidence="8 9">
    <name type="scientific">Aristolochia fimbriata</name>
    <name type="common">White veined hardy Dutchman's pipe vine</name>
    <dbReference type="NCBI Taxonomy" id="158543"/>
    <lineage>
        <taxon>Eukaryota</taxon>
        <taxon>Viridiplantae</taxon>
        <taxon>Streptophyta</taxon>
        <taxon>Embryophyta</taxon>
        <taxon>Tracheophyta</taxon>
        <taxon>Spermatophyta</taxon>
        <taxon>Magnoliopsida</taxon>
        <taxon>Magnoliidae</taxon>
        <taxon>Piperales</taxon>
        <taxon>Aristolochiaceae</taxon>
        <taxon>Aristolochia</taxon>
    </lineage>
</organism>
<dbReference type="InterPro" id="IPR016024">
    <property type="entry name" value="ARM-type_fold"/>
</dbReference>
<proteinExistence type="inferred from homology"/>
<dbReference type="PANTHER" id="PTHR45958:SF5">
    <property type="entry name" value="RING-TYPE E3 UBIQUITIN TRANSFERASE"/>
    <property type="match status" value="1"/>
</dbReference>
<dbReference type="InterPro" id="IPR011989">
    <property type="entry name" value="ARM-like"/>
</dbReference>
<protein>
    <recommendedName>
        <fullName evidence="4">RING-type E3 ubiquitin transferase</fullName>
        <ecNumber evidence="4">2.3.2.27</ecNumber>
    </recommendedName>
</protein>
<keyword evidence="5" id="KW-0808">Transferase</keyword>
<dbReference type="Pfam" id="PF04826">
    <property type="entry name" value="Arm_2"/>
    <property type="match status" value="1"/>
</dbReference>
<dbReference type="Gene3D" id="1.20.930.20">
    <property type="entry name" value="Adaptor protein Cbl, N-terminal domain"/>
    <property type="match status" value="1"/>
</dbReference>
<accession>A0AAV7EVY2</accession>
<evidence type="ECO:0000256" key="1">
    <source>
        <dbReference type="ARBA" id="ARBA00000900"/>
    </source>
</evidence>
<comment type="catalytic activity">
    <reaction evidence="1">
        <text>S-ubiquitinyl-[E2 ubiquitin-conjugating enzyme]-L-cysteine + [acceptor protein]-L-lysine = [E2 ubiquitin-conjugating enzyme]-L-cysteine + N(6)-ubiquitinyl-[acceptor protein]-L-lysine.</text>
        <dbReference type="EC" id="2.3.2.27"/>
    </reaction>
</comment>
<dbReference type="GO" id="GO:0061630">
    <property type="term" value="F:ubiquitin protein ligase activity"/>
    <property type="evidence" value="ECO:0007669"/>
    <property type="project" value="UniProtKB-EC"/>
</dbReference>
<dbReference type="Gene3D" id="1.25.10.10">
    <property type="entry name" value="Leucine-rich Repeat Variant"/>
    <property type="match status" value="5"/>
</dbReference>
<evidence type="ECO:0000313" key="9">
    <source>
        <dbReference type="Proteomes" id="UP000825729"/>
    </source>
</evidence>
<dbReference type="AlphaFoldDB" id="A0AAV7EVY2"/>
<dbReference type="InterPro" id="IPR045210">
    <property type="entry name" value="RING-Ubox_PUB"/>
</dbReference>
<evidence type="ECO:0000256" key="2">
    <source>
        <dbReference type="ARBA" id="ARBA00004906"/>
    </source>
</evidence>
<dbReference type="SMART" id="SM00185">
    <property type="entry name" value="ARM"/>
    <property type="match status" value="7"/>
</dbReference>
<dbReference type="GO" id="GO:0007166">
    <property type="term" value="P:cell surface receptor signaling pathway"/>
    <property type="evidence" value="ECO:0007669"/>
    <property type="project" value="InterPro"/>
</dbReference>
<keyword evidence="6" id="KW-0175">Coiled coil</keyword>
<evidence type="ECO:0000256" key="5">
    <source>
        <dbReference type="ARBA" id="ARBA00022679"/>
    </source>
</evidence>
<dbReference type="SMART" id="SM00504">
    <property type="entry name" value="Ubox"/>
    <property type="match status" value="1"/>
</dbReference>
<comment type="similarity">
    <text evidence="3">Belongs to the eutherian X-chromosome-specific Armcx family.</text>
</comment>
<dbReference type="GO" id="GO:0016567">
    <property type="term" value="P:protein ubiquitination"/>
    <property type="evidence" value="ECO:0007669"/>
    <property type="project" value="InterPro"/>
</dbReference>
<dbReference type="InterPro" id="IPR052608">
    <property type="entry name" value="U-box_domain_protein"/>
</dbReference>
<evidence type="ECO:0000313" key="8">
    <source>
        <dbReference type="EMBL" id="KAG9452644.1"/>
    </source>
</evidence>
<dbReference type="SUPFAM" id="SSF57850">
    <property type="entry name" value="RING/U-box"/>
    <property type="match status" value="1"/>
</dbReference>
<dbReference type="Pfam" id="PF04564">
    <property type="entry name" value="U-box"/>
    <property type="match status" value="1"/>
</dbReference>
<dbReference type="PROSITE" id="PS51698">
    <property type="entry name" value="U_BOX"/>
    <property type="match status" value="1"/>
</dbReference>
<dbReference type="PANTHER" id="PTHR45958">
    <property type="entry name" value="RING-TYPE E3 UBIQUITIN TRANSFERASE"/>
    <property type="match status" value="1"/>
</dbReference>
<dbReference type="EMBL" id="JAINDJ010000003">
    <property type="protein sequence ID" value="KAG9452644.1"/>
    <property type="molecule type" value="Genomic_DNA"/>
</dbReference>